<protein>
    <submittedName>
        <fullName evidence="1">Uncharacterized protein</fullName>
    </submittedName>
</protein>
<comment type="caution">
    <text evidence="1">The sequence shown here is derived from an EMBL/GenBank/DDBJ whole genome shotgun (WGS) entry which is preliminary data.</text>
</comment>
<sequence>MERAPGREDTITLWRAATQAEHDVLAATGWKAWPASTPGRGFDAYAERRSAERIAQSLAATGGVGYVTSFDVQSAFVDHCLQYRRGDEGGIGYGLPEAEIPGLNEHTVGAVIEQADYRAALGSHEFASGHAQALPASWRGYLQRPAWFRRGWLPRGRYLWLYTPREGVELADAWGEDSVELHPGIAIIGGDGSREHLAVDLRHDDPPVVLVDAFGSEGWEDAIEQTPSVTHLIDLLDAGTFDFTWE</sequence>
<proteinExistence type="predicted"/>
<gene>
    <name evidence="1" type="ORF">Cme02nite_00830</name>
</gene>
<dbReference type="EMBL" id="BONJ01000001">
    <property type="protein sequence ID" value="GIG11751.1"/>
    <property type="molecule type" value="Genomic_DNA"/>
</dbReference>
<dbReference type="AlphaFoldDB" id="A0A8J3LB05"/>
<accession>A0A8J3LB05</accession>
<evidence type="ECO:0000313" key="1">
    <source>
        <dbReference type="EMBL" id="GIG11751.1"/>
    </source>
</evidence>
<keyword evidence="2" id="KW-1185">Reference proteome</keyword>
<dbReference type="Proteomes" id="UP000660339">
    <property type="component" value="Unassembled WGS sequence"/>
</dbReference>
<dbReference type="RefSeq" id="WP_166380640.1">
    <property type="nucleotide sequence ID" value="NZ_BAAATT010000011.1"/>
</dbReference>
<reference evidence="1" key="1">
    <citation type="submission" date="2021-01" db="EMBL/GenBank/DDBJ databases">
        <title>Whole genome shotgun sequence of Catellatospora methionotrophica NBRC 14553.</title>
        <authorList>
            <person name="Komaki H."/>
            <person name="Tamura T."/>
        </authorList>
    </citation>
    <scope>NUCLEOTIDE SEQUENCE</scope>
    <source>
        <strain evidence="1">NBRC 14553</strain>
    </source>
</reference>
<name>A0A8J3LB05_9ACTN</name>
<evidence type="ECO:0000313" key="2">
    <source>
        <dbReference type="Proteomes" id="UP000660339"/>
    </source>
</evidence>
<organism evidence="1 2">
    <name type="scientific">Catellatospora methionotrophica</name>
    <dbReference type="NCBI Taxonomy" id="121620"/>
    <lineage>
        <taxon>Bacteria</taxon>
        <taxon>Bacillati</taxon>
        <taxon>Actinomycetota</taxon>
        <taxon>Actinomycetes</taxon>
        <taxon>Micromonosporales</taxon>
        <taxon>Micromonosporaceae</taxon>
        <taxon>Catellatospora</taxon>
    </lineage>
</organism>